<evidence type="ECO:0000313" key="1">
    <source>
        <dbReference type="EMBL" id="EXX63700.1"/>
    </source>
</evidence>
<evidence type="ECO:0000313" key="2">
    <source>
        <dbReference type="Proteomes" id="UP000022910"/>
    </source>
</evidence>
<protein>
    <submittedName>
        <fullName evidence="1">Uncharacterized protein</fullName>
    </submittedName>
</protein>
<name>A0A015J9Z6_RHIIW</name>
<dbReference type="HOGENOM" id="CLU_3015427_0_0_1"/>
<gene>
    <name evidence="1" type="ORF">RirG_149850</name>
</gene>
<reference evidence="1 2" key="1">
    <citation type="submission" date="2014-02" db="EMBL/GenBank/DDBJ databases">
        <title>Single nucleus genome sequencing reveals high similarity among nuclei of an endomycorrhizal fungus.</title>
        <authorList>
            <person name="Lin K."/>
            <person name="Geurts R."/>
            <person name="Zhang Z."/>
            <person name="Limpens E."/>
            <person name="Saunders D.G."/>
            <person name="Mu D."/>
            <person name="Pang E."/>
            <person name="Cao H."/>
            <person name="Cha H."/>
            <person name="Lin T."/>
            <person name="Zhou Q."/>
            <person name="Shang Y."/>
            <person name="Li Y."/>
            <person name="Ivanov S."/>
            <person name="Sharma T."/>
            <person name="Velzen R.V."/>
            <person name="Ruijter N.D."/>
            <person name="Aanen D.K."/>
            <person name="Win J."/>
            <person name="Kamoun S."/>
            <person name="Bisseling T."/>
            <person name="Huang S."/>
        </authorList>
    </citation>
    <scope>NUCLEOTIDE SEQUENCE [LARGE SCALE GENOMIC DNA]</scope>
    <source>
        <strain evidence="2">DAOM197198w</strain>
    </source>
</reference>
<keyword evidence="2" id="KW-1185">Reference proteome</keyword>
<sequence length="56" mass="6719">MPVWTWEEINYCRQKLFDNLDENMVSELYIKWGGIPRYILKEALNSSIQRKLIQSG</sequence>
<accession>A0A015J9Z6</accession>
<comment type="caution">
    <text evidence="1">The sequence shown here is derived from an EMBL/GenBank/DDBJ whole genome shotgun (WGS) entry which is preliminary data.</text>
</comment>
<organism evidence="1 2">
    <name type="scientific">Rhizophagus irregularis (strain DAOM 197198w)</name>
    <name type="common">Glomus intraradices</name>
    <dbReference type="NCBI Taxonomy" id="1432141"/>
    <lineage>
        <taxon>Eukaryota</taxon>
        <taxon>Fungi</taxon>
        <taxon>Fungi incertae sedis</taxon>
        <taxon>Mucoromycota</taxon>
        <taxon>Glomeromycotina</taxon>
        <taxon>Glomeromycetes</taxon>
        <taxon>Glomerales</taxon>
        <taxon>Glomeraceae</taxon>
        <taxon>Rhizophagus</taxon>
    </lineage>
</organism>
<dbReference type="AlphaFoldDB" id="A0A015J9Z6"/>
<dbReference type="EMBL" id="JEMT01023808">
    <property type="protein sequence ID" value="EXX63700.1"/>
    <property type="molecule type" value="Genomic_DNA"/>
</dbReference>
<proteinExistence type="predicted"/>
<dbReference type="Proteomes" id="UP000022910">
    <property type="component" value="Unassembled WGS sequence"/>
</dbReference>